<dbReference type="GO" id="GO:0034023">
    <property type="term" value="F:5-(carboxyamino)imidazole ribonucleotide mutase activity"/>
    <property type="evidence" value="ECO:0007669"/>
    <property type="project" value="UniProtKB-UniRule"/>
</dbReference>
<gene>
    <name evidence="3 7" type="primary">purE</name>
    <name evidence="7" type="ORF">G3M78_08650</name>
</gene>
<sequence>MKKKANALVNIFMGSDSDYPVMEEAVNILKQFGVEYEVHVSSAHRSPERTRRLIKKAEREGVQVFIAGAGAAAHLAGVIAAETIIPVIGVPIGSSPLNGLDALLSTAQMPGGISVASMAIGKAGAKNAGVLAVQIIALSDKGLTSKLKRYKTDLAKEVERKSKKLNLMNAKKI</sequence>
<evidence type="ECO:0000256" key="1">
    <source>
        <dbReference type="ARBA" id="ARBA00022755"/>
    </source>
</evidence>
<dbReference type="NCBIfam" id="TIGR01162">
    <property type="entry name" value="purE"/>
    <property type="match status" value="1"/>
</dbReference>
<evidence type="ECO:0000256" key="4">
    <source>
        <dbReference type="PIRNR" id="PIRNR001338"/>
    </source>
</evidence>
<dbReference type="InterPro" id="IPR024694">
    <property type="entry name" value="PurE_prokaryotes"/>
</dbReference>
<dbReference type="Proteomes" id="UP000594464">
    <property type="component" value="Chromosome"/>
</dbReference>
<dbReference type="SUPFAM" id="SSF52255">
    <property type="entry name" value="N5-CAIR mutase (phosphoribosylaminoimidazole carboxylase, PurE)"/>
    <property type="match status" value="1"/>
</dbReference>
<evidence type="ECO:0000313" key="7">
    <source>
        <dbReference type="EMBL" id="QPJ65455.1"/>
    </source>
</evidence>
<dbReference type="InterPro" id="IPR000031">
    <property type="entry name" value="PurE_dom"/>
</dbReference>
<dbReference type="SMART" id="SM01001">
    <property type="entry name" value="AIRC"/>
    <property type="match status" value="1"/>
</dbReference>
<dbReference type="PANTHER" id="PTHR23046:SF2">
    <property type="entry name" value="PHOSPHORIBOSYLAMINOIMIDAZOLE CARBOXYLASE"/>
    <property type="match status" value="1"/>
</dbReference>
<evidence type="ECO:0000256" key="3">
    <source>
        <dbReference type="HAMAP-Rule" id="MF_01929"/>
    </source>
</evidence>
<dbReference type="KEGG" id="nva:G3M78_08650"/>
<organism evidence="7 8">
    <name type="scientific">Candidatus Nitrohelix vancouverensis</name>
    <dbReference type="NCBI Taxonomy" id="2705534"/>
    <lineage>
        <taxon>Bacteria</taxon>
        <taxon>Pseudomonadati</taxon>
        <taxon>Nitrospinota/Tectimicrobiota group</taxon>
        <taxon>Nitrospinota</taxon>
        <taxon>Nitrospinia</taxon>
        <taxon>Nitrospinales</taxon>
        <taxon>Nitrospinaceae</taxon>
        <taxon>Candidatus Nitrohelix</taxon>
    </lineage>
</organism>
<dbReference type="PIRSF" id="PIRSF001338">
    <property type="entry name" value="AIR_carboxylase"/>
    <property type="match status" value="1"/>
</dbReference>
<dbReference type="GO" id="GO:0006189">
    <property type="term" value="P:'de novo' IMP biosynthetic process"/>
    <property type="evidence" value="ECO:0007669"/>
    <property type="project" value="UniProtKB-UniRule"/>
</dbReference>
<evidence type="ECO:0000313" key="8">
    <source>
        <dbReference type="Proteomes" id="UP000594464"/>
    </source>
</evidence>
<feature type="binding site" evidence="3 5">
    <location>
        <position position="45"/>
    </location>
    <ligand>
        <name>substrate</name>
    </ligand>
</feature>
<dbReference type="EC" id="5.4.99.18" evidence="3 4"/>
<evidence type="ECO:0000259" key="6">
    <source>
        <dbReference type="SMART" id="SM01001"/>
    </source>
</evidence>
<dbReference type="HAMAP" id="MF_01929">
    <property type="entry name" value="PurE_classI"/>
    <property type="match status" value="1"/>
</dbReference>
<dbReference type="GO" id="GO:0016829">
    <property type="term" value="F:lyase activity"/>
    <property type="evidence" value="ECO:0007669"/>
    <property type="project" value="UniProtKB-KW"/>
</dbReference>
<evidence type="ECO:0000256" key="2">
    <source>
        <dbReference type="ARBA" id="ARBA00023235"/>
    </source>
</evidence>
<comment type="catalytic activity">
    <reaction evidence="3 4">
        <text>5-carboxyamino-1-(5-phospho-D-ribosyl)imidazole + H(+) = 5-amino-1-(5-phospho-D-ribosyl)imidazole-4-carboxylate</text>
        <dbReference type="Rhea" id="RHEA:13193"/>
        <dbReference type="ChEBI" id="CHEBI:15378"/>
        <dbReference type="ChEBI" id="CHEBI:58730"/>
        <dbReference type="ChEBI" id="CHEBI:77657"/>
        <dbReference type="EC" id="5.4.99.18"/>
    </reaction>
</comment>
<comment type="similarity">
    <text evidence="3">Belongs to the AIR carboxylase family. Class I subfamily.</text>
</comment>
<keyword evidence="2 3" id="KW-0413">Isomerase</keyword>
<dbReference type="Pfam" id="PF00731">
    <property type="entry name" value="AIRC"/>
    <property type="match status" value="1"/>
</dbReference>
<protein>
    <recommendedName>
        <fullName evidence="3 4">N5-carboxyaminoimidazole ribonucleotide mutase</fullName>
        <shortName evidence="3 4">N5-CAIR mutase</shortName>
        <ecNumber evidence="3 4">5.4.99.18</ecNumber>
    </recommendedName>
    <alternativeName>
        <fullName evidence="3">5-(carboxyamino)imidazole ribonucleotide mutase</fullName>
    </alternativeName>
</protein>
<dbReference type="InterPro" id="IPR033747">
    <property type="entry name" value="PurE_ClassI"/>
</dbReference>
<evidence type="ECO:0000256" key="5">
    <source>
        <dbReference type="PIRSR" id="PIRSR001338-1"/>
    </source>
</evidence>
<comment type="pathway">
    <text evidence="3 4">Purine metabolism; IMP biosynthesis via de novo pathway; 5-amino-1-(5-phospho-D-ribosyl)imidazole-4-carboxylate from 5-amino-1-(5-phospho-D-ribosyl)imidazole (N5-CAIR route): step 2/2.</text>
</comment>
<proteinExistence type="inferred from homology"/>
<dbReference type="Gene3D" id="3.40.50.1970">
    <property type="match status" value="1"/>
</dbReference>
<dbReference type="UniPathway" id="UPA00074">
    <property type="reaction ID" value="UER00943"/>
</dbReference>
<feature type="domain" description="PurE" evidence="6">
    <location>
        <begin position="7"/>
        <end position="158"/>
    </location>
</feature>
<accession>A0A7T0C2R8</accession>
<feature type="binding site" evidence="3 5">
    <location>
        <position position="18"/>
    </location>
    <ligand>
        <name>substrate</name>
    </ligand>
</feature>
<comment type="function">
    <text evidence="3 4">Catalyzes the conversion of N5-carboxyaminoimidazole ribonucleotide (N5-CAIR) to 4-carboxy-5-aminoimidazole ribonucleotide (CAIR).</text>
</comment>
<name>A0A7T0C2R8_9BACT</name>
<dbReference type="AlphaFoldDB" id="A0A7T0C2R8"/>
<dbReference type="EMBL" id="CP048620">
    <property type="protein sequence ID" value="QPJ65455.1"/>
    <property type="molecule type" value="Genomic_DNA"/>
</dbReference>
<feature type="binding site" evidence="3 5">
    <location>
        <position position="15"/>
    </location>
    <ligand>
        <name>substrate</name>
    </ligand>
</feature>
<reference evidence="8" key="1">
    <citation type="submission" date="2020-02" db="EMBL/GenBank/DDBJ databases">
        <title>Genomic and physiological characterization of two novel Nitrospinaceae genera.</title>
        <authorList>
            <person name="Mueller A.J."/>
            <person name="Jung M.-Y."/>
            <person name="Strachan C.R."/>
            <person name="Herbold C.W."/>
            <person name="Kirkegaard R.H."/>
            <person name="Daims H."/>
        </authorList>
    </citation>
    <scope>NUCLEOTIDE SEQUENCE [LARGE SCALE GENOMIC DNA]</scope>
</reference>
<keyword evidence="1 3" id="KW-0658">Purine biosynthesis</keyword>
<dbReference type="PANTHER" id="PTHR23046">
    <property type="entry name" value="PHOSPHORIBOSYLAMINOIMIDAZOLE CARBOXYLASE CATALYTIC SUBUNIT"/>
    <property type="match status" value="1"/>
</dbReference>
<keyword evidence="7" id="KW-0456">Lyase</keyword>